<comment type="caution">
    <text evidence="2">The sequence shown here is derived from an EMBL/GenBank/DDBJ whole genome shotgun (WGS) entry which is preliminary data.</text>
</comment>
<dbReference type="PATRIC" id="fig|1365250.3.peg.4361"/>
<proteinExistence type="predicted"/>
<evidence type="ECO:0000313" key="2">
    <source>
        <dbReference type="EMBL" id="KZN31815.1"/>
    </source>
</evidence>
<dbReference type="AlphaFoldDB" id="A0A166V7W1"/>
<feature type="transmembrane region" description="Helical" evidence="1">
    <location>
        <begin position="118"/>
        <end position="138"/>
    </location>
</feature>
<evidence type="ECO:0000313" key="3">
    <source>
        <dbReference type="Proteomes" id="UP000076643"/>
    </source>
</evidence>
<keyword evidence="1" id="KW-0812">Transmembrane</keyword>
<evidence type="ECO:0000256" key="1">
    <source>
        <dbReference type="SAM" id="Phobius"/>
    </source>
</evidence>
<accession>A0A166V7W1</accession>
<feature type="transmembrane region" description="Helical" evidence="1">
    <location>
        <begin position="58"/>
        <end position="81"/>
    </location>
</feature>
<protein>
    <submittedName>
        <fullName evidence="2">Uncharacterized protein</fullName>
    </submittedName>
</protein>
<keyword evidence="1" id="KW-0472">Membrane</keyword>
<organism evidence="2 3">
    <name type="scientific">Pseudoalteromonas luteoviolacea DSM 6061</name>
    <dbReference type="NCBI Taxonomy" id="1365250"/>
    <lineage>
        <taxon>Bacteria</taxon>
        <taxon>Pseudomonadati</taxon>
        <taxon>Pseudomonadota</taxon>
        <taxon>Gammaproteobacteria</taxon>
        <taxon>Alteromonadales</taxon>
        <taxon>Pseudoalteromonadaceae</taxon>
        <taxon>Pseudoalteromonas</taxon>
    </lineage>
</organism>
<dbReference type="EMBL" id="AUYB01000133">
    <property type="protein sequence ID" value="KZN31815.1"/>
    <property type="molecule type" value="Genomic_DNA"/>
</dbReference>
<dbReference type="Proteomes" id="UP000076643">
    <property type="component" value="Unassembled WGS sequence"/>
</dbReference>
<keyword evidence="1" id="KW-1133">Transmembrane helix</keyword>
<gene>
    <name evidence="2" type="ORF">N475_22785</name>
</gene>
<name>A0A166V7W1_9GAMM</name>
<sequence length="154" mass="16370">MNKEKLAILGLLFVALMASVTVVAHMACIPLGEACYRAQLAPEILIQSARQGTMLAPLATVLVSALFALCAAYALAGIGYIKRLPLTNLALVTIAMLCTLRGLGGVVLSLALPEMVTIFSAVASLIWFVCGVWTFLALKWLGIKPLQRDITKGI</sequence>
<reference evidence="2 3" key="1">
    <citation type="submission" date="2013-07" db="EMBL/GenBank/DDBJ databases">
        <title>Comparative Genomic and Metabolomic Analysis of Twelve Strains of Pseudoalteromonas luteoviolacea.</title>
        <authorList>
            <person name="Vynne N.G."/>
            <person name="Mansson M."/>
            <person name="Gram L."/>
        </authorList>
    </citation>
    <scope>NUCLEOTIDE SEQUENCE [LARGE SCALE GENOMIC DNA]</scope>
    <source>
        <strain evidence="2 3">DSM 6061</strain>
    </source>
</reference>
<feature type="transmembrane region" description="Helical" evidence="1">
    <location>
        <begin position="88"/>
        <end position="112"/>
    </location>
</feature>
<keyword evidence="3" id="KW-1185">Reference proteome</keyword>